<feature type="domain" description="Multidrug resistance protein MdtA-like barrel-sandwich hybrid" evidence="7">
    <location>
        <begin position="79"/>
        <end position="280"/>
    </location>
</feature>
<evidence type="ECO:0000313" key="10">
    <source>
        <dbReference type="Proteomes" id="UP000249754"/>
    </source>
</evidence>
<keyword evidence="5" id="KW-0175">Coiled coil</keyword>
<accession>A0A327SWF7</accession>
<dbReference type="GO" id="GO:0016020">
    <property type="term" value="C:membrane"/>
    <property type="evidence" value="ECO:0007669"/>
    <property type="project" value="UniProtKB-SubCell"/>
</dbReference>
<dbReference type="EMBL" id="QLLR01000004">
    <property type="protein sequence ID" value="RAJ33351.1"/>
    <property type="molecule type" value="Genomic_DNA"/>
</dbReference>
<proteinExistence type="predicted"/>
<dbReference type="PANTHER" id="PTHR30386:SF26">
    <property type="entry name" value="TRANSPORT PROTEIN COMB"/>
    <property type="match status" value="1"/>
</dbReference>
<evidence type="ECO:0000256" key="6">
    <source>
        <dbReference type="SAM" id="Phobius"/>
    </source>
</evidence>
<comment type="caution">
    <text evidence="9">The sequence shown here is derived from an EMBL/GenBank/DDBJ whole genome shotgun (WGS) entry which is preliminary data.</text>
</comment>
<keyword evidence="2 6" id="KW-0812">Transmembrane</keyword>
<gene>
    <name evidence="9" type="ORF">LY11_01393</name>
</gene>
<dbReference type="PRINTS" id="PR01490">
    <property type="entry name" value="RTXTOXIND"/>
</dbReference>
<protein>
    <submittedName>
        <fullName evidence="9">HlyD family secretion protein</fullName>
    </submittedName>
</protein>
<feature type="transmembrane region" description="Helical" evidence="6">
    <location>
        <begin position="42"/>
        <end position="61"/>
    </location>
</feature>
<sequence>MPDCSITVILYAAHMSLSNYTVETISSNSIVYRSKIGKPSQFIYIATVLAILATFIALPFIKTPISVKSSGLLQSSMEKTELTVPVNGRIIQLGLKDNQKVKQGDLLIVIDASAQKKQDALVQTRQGQISEFLQDLNKLLEYIQWNGYSYPNPKTGQYTAAWQEFAQESENARIAKEQTETTFNRYNKLYQSKVVTESEYEKYKFEKEQAASAYLMVTTKYKTRWQTEANQFRNELRQLSSQQVDLNEQKKQYTLRAPISGSVQNLSGIQKGAYVFANQKIGEISPDTNITAFCYIKPADIGLIRKGQEVRFQVDAFNYNQWGLATGQVLDISDDIIMINNNQPVFKVRCNLTKNYLVLKNGYKGFLKKGMNFTARFTVTERSLYQLLYDKVDDWVNPNVSDKI</sequence>
<evidence type="ECO:0000256" key="4">
    <source>
        <dbReference type="ARBA" id="ARBA00023136"/>
    </source>
</evidence>
<keyword evidence="4 6" id="KW-0472">Membrane</keyword>
<feature type="domain" description="AprE-like beta-barrel" evidence="8">
    <location>
        <begin position="295"/>
        <end position="377"/>
    </location>
</feature>
<evidence type="ECO:0000256" key="3">
    <source>
        <dbReference type="ARBA" id="ARBA00022989"/>
    </source>
</evidence>
<evidence type="ECO:0000256" key="2">
    <source>
        <dbReference type="ARBA" id="ARBA00022692"/>
    </source>
</evidence>
<dbReference type="Gene3D" id="2.40.30.170">
    <property type="match status" value="1"/>
</dbReference>
<evidence type="ECO:0000256" key="5">
    <source>
        <dbReference type="SAM" id="Coils"/>
    </source>
</evidence>
<keyword evidence="3 6" id="KW-1133">Transmembrane helix</keyword>
<dbReference type="InterPro" id="IPR050739">
    <property type="entry name" value="MFP"/>
</dbReference>
<dbReference type="InterPro" id="IPR058625">
    <property type="entry name" value="MdtA-like_BSH"/>
</dbReference>
<reference evidence="9 10" key="1">
    <citation type="submission" date="2018-06" db="EMBL/GenBank/DDBJ databases">
        <title>Genomic Encyclopedia of Archaeal and Bacterial Type Strains, Phase II (KMG-II): from individual species to whole genera.</title>
        <authorList>
            <person name="Goeker M."/>
        </authorList>
    </citation>
    <scope>NUCLEOTIDE SEQUENCE [LARGE SCALE GENOMIC DNA]</scope>
    <source>
        <strain evidence="9 10">DSM 14825</strain>
    </source>
</reference>
<dbReference type="Gene3D" id="2.40.50.100">
    <property type="match status" value="1"/>
</dbReference>
<dbReference type="PANTHER" id="PTHR30386">
    <property type="entry name" value="MEMBRANE FUSION SUBUNIT OF EMRAB-TOLC MULTIDRUG EFFLUX PUMP"/>
    <property type="match status" value="1"/>
</dbReference>
<evidence type="ECO:0000259" key="7">
    <source>
        <dbReference type="Pfam" id="PF25917"/>
    </source>
</evidence>
<organism evidence="9 10">
    <name type="scientific">Pedobacter cryoconitis</name>
    <dbReference type="NCBI Taxonomy" id="188932"/>
    <lineage>
        <taxon>Bacteria</taxon>
        <taxon>Pseudomonadati</taxon>
        <taxon>Bacteroidota</taxon>
        <taxon>Sphingobacteriia</taxon>
        <taxon>Sphingobacteriales</taxon>
        <taxon>Sphingobacteriaceae</taxon>
        <taxon>Pedobacter</taxon>
    </lineage>
</organism>
<dbReference type="Pfam" id="PF25917">
    <property type="entry name" value="BSH_RND"/>
    <property type="match status" value="1"/>
</dbReference>
<name>A0A327SWF7_9SPHI</name>
<dbReference type="AlphaFoldDB" id="A0A327SWF7"/>
<evidence type="ECO:0000259" key="8">
    <source>
        <dbReference type="Pfam" id="PF26002"/>
    </source>
</evidence>
<comment type="subcellular location">
    <subcellularLocation>
        <location evidence="1">Membrane</location>
        <topology evidence="1">Single-pass membrane protein</topology>
    </subcellularLocation>
</comment>
<dbReference type="InterPro" id="IPR058982">
    <property type="entry name" value="Beta-barrel_AprE"/>
</dbReference>
<evidence type="ECO:0000313" key="9">
    <source>
        <dbReference type="EMBL" id="RAJ33351.1"/>
    </source>
</evidence>
<dbReference type="Pfam" id="PF26002">
    <property type="entry name" value="Beta-barrel_AprE"/>
    <property type="match status" value="1"/>
</dbReference>
<feature type="coiled-coil region" evidence="5">
    <location>
        <begin position="222"/>
        <end position="256"/>
    </location>
</feature>
<evidence type="ECO:0000256" key="1">
    <source>
        <dbReference type="ARBA" id="ARBA00004167"/>
    </source>
</evidence>
<dbReference type="Proteomes" id="UP000249754">
    <property type="component" value="Unassembled WGS sequence"/>
</dbReference>